<sequence>MSNTPPRGSLFAEGRRYSKSPLDMPVDYRRTTIYSQGIVKAERYSLDENVPITSKTCTPSNQEYDLYFKKLAIEKEKLPHFDYPIETERWLTLTGKNGKIHKFPFGAVLPKVHLEKRPRAKELPRDVAMERRRFLYSRVNLKEELQNEGVSCIELLPTEEQYYMLSENAFEHFLPLSFFDDTDFDGHSPKAWLKLGEVAEEQQRYPLPAKAFLPINQSLMEYEWQDAAISGYEGGSGKWSAMVLADERVYQVPKIQIMFLAENPWTFVKRLKLAVAARNKAETLLMMKSLVDCFLLLDIKKDKCYTNELVERLMAKVAIKEGVFYQELRLEICLLEEHLKACDELKQLVKLTPDVYAKFSENIIRSYLPKRFPPLTATKERSIIHQMEIQIAERKHSVLTYSLYYTQGGIIAMSHVATECLFIESMNLFVCNPTKAMPLSEFLTVQQQQSTQVANYLKQTWPTKIAFGITSVLRVVGGWLDINLHLWSVYEMCKIFRFLIQVKFRMQDSMQVLLETSIDHFVYLLSDPCLPFLSLADDYHWTSDFINSEFPYAKAIFSLVISVNENKEVIYSTQPEEFAPALKEVFKKSLEKTSGVRRIDAETMTNLQFAPDIFILTVETVEDLFVRCNDLLHQCYTKGIVPLRSYAHKYDRFVDFYLLQVPTYMSEYRAAQKPSMQVKLDVLEHKRCKEEMRAILPSSITIGPFLVIVEPMKQYMIRKRIEIVRLILAYYVERMYDINEALLERCQKIYNRIDARPQSIEHLFEIRDFASTIPELVEQLSGDIQVMWIEYEMLDGFFYNLPDHQFAMKWEAYAWPKNINDRLNSLWAEQELDIQEFKRLHLSECIDFKERLESLKDEIEQFSLKFDVKKVMEITVEIKKTWKTIQDFQKLGETLRYRQELFELEEFSLENLTNTIKDFLPYKNLWYACHDLVKLEEATIGNPLVNIELGDVGESIEAITNSLHKSLNEFNQKPDIQNVAYYFLHVMDEFLPKYNAIIDLKNDNWIYMHWQELGQRSGMDIKYSMAMNFQYCMRKGIMDHLELVHEISEKATNEADAIRKAQEEEERRKEEERQAILMRKAMMKCRRDIL</sequence>
<dbReference type="EnsemblMetazoa" id="SCAU015009-RA">
    <property type="protein sequence ID" value="SCAU015009-PA"/>
    <property type="gene ID" value="SCAU015009"/>
</dbReference>
<evidence type="ECO:0000313" key="4">
    <source>
        <dbReference type="Proteomes" id="UP000095300"/>
    </source>
</evidence>
<feature type="coiled-coil region" evidence="1">
    <location>
        <begin position="1044"/>
        <end position="1081"/>
    </location>
</feature>
<dbReference type="Pfam" id="PF08393">
    <property type="entry name" value="DHC_N2"/>
    <property type="match status" value="1"/>
</dbReference>
<dbReference type="OrthoDB" id="424310at2759"/>
<accession>A0A1I8Q927</accession>
<keyword evidence="4" id="KW-1185">Reference proteome</keyword>
<evidence type="ECO:0000259" key="2">
    <source>
        <dbReference type="Pfam" id="PF08393"/>
    </source>
</evidence>
<evidence type="ECO:0000313" key="3">
    <source>
        <dbReference type="EnsemblMetazoa" id="SCAU015009-PA"/>
    </source>
</evidence>
<dbReference type="InterPro" id="IPR013602">
    <property type="entry name" value="Dynein_heavy_linker"/>
</dbReference>
<dbReference type="PANTHER" id="PTHR22878">
    <property type="entry name" value="DYNEIN HEAVY CHAIN 6, AXONEMAL-LIKE-RELATED"/>
    <property type="match status" value="1"/>
</dbReference>
<dbReference type="GO" id="GO:0051959">
    <property type="term" value="F:dynein light intermediate chain binding"/>
    <property type="evidence" value="ECO:0007669"/>
    <property type="project" value="InterPro"/>
</dbReference>
<dbReference type="KEGG" id="scac:106088476"/>
<reference evidence="3" key="1">
    <citation type="submission" date="2020-05" db="UniProtKB">
        <authorList>
            <consortium name="EnsemblMetazoa"/>
        </authorList>
    </citation>
    <scope>IDENTIFICATION</scope>
    <source>
        <strain evidence="3">USDA</strain>
    </source>
</reference>
<feature type="domain" description="Dynein heavy chain linker" evidence="2">
    <location>
        <begin position="912"/>
        <end position="1060"/>
    </location>
</feature>
<dbReference type="Proteomes" id="UP000095300">
    <property type="component" value="Unassembled WGS sequence"/>
</dbReference>
<dbReference type="GO" id="GO:0007018">
    <property type="term" value="P:microtubule-based movement"/>
    <property type="evidence" value="ECO:0007669"/>
    <property type="project" value="InterPro"/>
</dbReference>
<gene>
    <name evidence="3" type="primary">106088476</name>
</gene>
<organism evidence="3 4">
    <name type="scientific">Stomoxys calcitrans</name>
    <name type="common">Stable fly</name>
    <name type="synonym">Conops calcitrans</name>
    <dbReference type="NCBI Taxonomy" id="35570"/>
    <lineage>
        <taxon>Eukaryota</taxon>
        <taxon>Metazoa</taxon>
        <taxon>Ecdysozoa</taxon>
        <taxon>Arthropoda</taxon>
        <taxon>Hexapoda</taxon>
        <taxon>Insecta</taxon>
        <taxon>Pterygota</taxon>
        <taxon>Neoptera</taxon>
        <taxon>Endopterygota</taxon>
        <taxon>Diptera</taxon>
        <taxon>Brachycera</taxon>
        <taxon>Muscomorpha</taxon>
        <taxon>Muscoidea</taxon>
        <taxon>Muscidae</taxon>
        <taxon>Stomoxys</taxon>
    </lineage>
</organism>
<dbReference type="GO" id="GO:0030286">
    <property type="term" value="C:dynein complex"/>
    <property type="evidence" value="ECO:0007669"/>
    <property type="project" value="InterPro"/>
</dbReference>
<dbReference type="InterPro" id="IPR026983">
    <property type="entry name" value="DHC"/>
</dbReference>
<name>A0A1I8Q927_STOCA</name>
<dbReference type="GO" id="GO:0045505">
    <property type="term" value="F:dynein intermediate chain binding"/>
    <property type="evidence" value="ECO:0007669"/>
    <property type="project" value="InterPro"/>
</dbReference>
<keyword evidence="1" id="KW-0175">Coiled coil</keyword>
<dbReference type="VEuPathDB" id="VectorBase:SCAU015009"/>
<proteinExistence type="predicted"/>
<protein>
    <recommendedName>
        <fullName evidence="2">Dynein heavy chain linker domain-containing protein</fullName>
    </recommendedName>
</protein>
<dbReference type="PANTHER" id="PTHR22878:SF73">
    <property type="entry name" value="DYNEIN AXONEMAL HEAVY CHAIN 1"/>
    <property type="match status" value="1"/>
</dbReference>
<evidence type="ECO:0000256" key="1">
    <source>
        <dbReference type="SAM" id="Coils"/>
    </source>
</evidence>
<dbReference type="AlphaFoldDB" id="A0A1I8Q927"/>